<dbReference type="InterPro" id="IPR050055">
    <property type="entry name" value="EF-Tu_GTPase"/>
</dbReference>
<keyword evidence="4" id="KW-1185">Reference proteome</keyword>
<dbReference type="PANTHER" id="PTHR43721">
    <property type="entry name" value="ELONGATION FACTOR TU-RELATED"/>
    <property type="match status" value="1"/>
</dbReference>
<dbReference type="eggNOG" id="KOG1143">
    <property type="taxonomic scope" value="Eukaryota"/>
</dbReference>
<dbReference type="GO" id="GO:0003924">
    <property type="term" value="F:GTPase activity"/>
    <property type="evidence" value="ECO:0007669"/>
    <property type="project" value="InterPro"/>
</dbReference>
<dbReference type="GO" id="GO:0003746">
    <property type="term" value="F:translation elongation factor activity"/>
    <property type="evidence" value="ECO:0007669"/>
    <property type="project" value="TreeGrafter"/>
</dbReference>
<dbReference type="Proteomes" id="UP000016924">
    <property type="component" value="Unassembled WGS sequence"/>
</dbReference>
<feature type="domain" description="Tr-type G" evidence="2">
    <location>
        <begin position="275"/>
        <end position="543"/>
    </location>
</feature>
<proteinExistence type="predicted"/>
<feature type="compositionally biased region" description="Low complexity" evidence="1">
    <location>
        <begin position="85"/>
        <end position="98"/>
    </location>
</feature>
<feature type="region of interest" description="Disordered" evidence="1">
    <location>
        <begin position="1"/>
        <end position="39"/>
    </location>
</feature>
<dbReference type="InterPro" id="IPR027417">
    <property type="entry name" value="P-loop_NTPase"/>
</dbReference>
<feature type="region of interest" description="Disordered" evidence="1">
    <location>
        <begin position="59"/>
        <end position="98"/>
    </location>
</feature>
<evidence type="ECO:0000313" key="3">
    <source>
        <dbReference type="EMBL" id="EON67010.1"/>
    </source>
</evidence>
<dbReference type="SUPFAM" id="SSF52540">
    <property type="entry name" value="P-loop containing nucleoside triphosphate hydrolases"/>
    <property type="match status" value="1"/>
</dbReference>
<feature type="compositionally biased region" description="Polar residues" evidence="1">
    <location>
        <begin position="59"/>
        <end position="69"/>
    </location>
</feature>
<dbReference type="HOGENOM" id="CLU_006343_0_0_1"/>
<feature type="compositionally biased region" description="Low complexity" evidence="1">
    <location>
        <begin position="406"/>
        <end position="422"/>
    </location>
</feature>
<sequence>MESIFSWSEASPRVSSPWSTPRAVTPRQAPAALEPEPQEGPVEYKLHLLLRPRRTFSRVSRSTHVSGSYRQKLGPPARTLRSDSEPLLPSTPPLAASNLPRQDRFEHLTTQLLWRLRESSPIHQAGSTKLIIPQLPEMTEQLNAPTVVGELFPGLEESKGALYEIGVSDDGNLVGLAGDEMDESLNNLRVMAASLGCTVDLLRMESIGDCEWLDPLDTADPEGQPRKDKLWVAEAYIKPHGHWHPPSPLTAAQKLDAAVCALDGGESRQSTEQLRVSLTGQTGSGKSSLLGSLSTATLDNGKGKSRLSLLKHMHEQVSGMTSSVTQELIGYRSLATSDGQIEEVEVINYASHNVSSWEGIHTSAHSGRLAFLSDSAGHLRYRRTTVRGLIGWAPHWTLLCVPADGSDPGPSKSSDSPSSTASIGGGTADGDLSGAHLNLCLNLNLPLVIVITKLDLASKVGLRRTLSSLLSTLKAAGKKPVILSDTSSTVSESDLGVISASDLRDATTACGSLSDDLLGTVPIILTSAVKGTGIGKLHAVLHELPIPPPPVAPLDNLTETEKPPAVLFHIEDVYIKQHVSSPSQDAGSHSCIISGHVRYGTLHVGDELVLGPFYTESNDTGGIRGDSQRHLRPAELMTSASFPGALHKQSHLTLPHTGGSRNGQTDRDYRSVRIISIRNLRLPVRSLQAGQVGTVGLQPLGWSIETPSIGRARKGMVLAGPASTVPKAKLEFVARFEGLAAQSMRAISIGSAVVCYTASVRAGAKVVGVAIDEDSNDRNPHDRRDEQAQKRTPTDPDADGSCGFGFEDDASDASGSTASEVDSGDEDILVTFRFIGSKEFIETGAQVLVMPGGGPGLHGGNSARGVKGVAALDGFVGKIVARVEGLRC</sequence>
<accession>R7YYJ1</accession>
<organism evidence="3 4">
    <name type="scientific">Coniosporium apollinis (strain CBS 100218)</name>
    <name type="common">Rock-inhabiting black yeast</name>
    <dbReference type="NCBI Taxonomy" id="1168221"/>
    <lineage>
        <taxon>Eukaryota</taxon>
        <taxon>Fungi</taxon>
        <taxon>Dikarya</taxon>
        <taxon>Ascomycota</taxon>
        <taxon>Pezizomycotina</taxon>
        <taxon>Dothideomycetes</taxon>
        <taxon>Dothideomycetes incertae sedis</taxon>
        <taxon>Coniosporium</taxon>
    </lineage>
</organism>
<dbReference type="Gene3D" id="3.40.50.300">
    <property type="entry name" value="P-loop containing nucleotide triphosphate hydrolases"/>
    <property type="match status" value="1"/>
</dbReference>
<feature type="region of interest" description="Disordered" evidence="1">
    <location>
        <begin position="772"/>
        <end position="822"/>
    </location>
</feature>
<dbReference type="OMA" id="LKHRHEM"/>
<evidence type="ECO:0000313" key="4">
    <source>
        <dbReference type="Proteomes" id="UP000016924"/>
    </source>
</evidence>
<dbReference type="STRING" id="1168221.R7YYJ1"/>
<dbReference type="AlphaFoldDB" id="R7YYJ1"/>
<name>R7YYJ1_CONA1</name>
<feature type="region of interest" description="Disordered" evidence="1">
    <location>
        <begin position="406"/>
        <end position="425"/>
    </location>
</feature>
<evidence type="ECO:0000256" key="1">
    <source>
        <dbReference type="SAM" id="MobiDB-lite"/>
    </source>
</evidence>
<dbReference type="Pfam" id="PF00009">
    <property type="entry name" value="GTP_EFTU"/>
    <property type="match status" value="1"/>
</dbReference>
<protein>
    <recommendedName>
        <fullName evidence="2">Tr-type G domain-containing protein</fullName>
    </recommendedName>
</protein>
<evidence type="ECO:0000259" key="2">
    <source>
        <dbReference type="Pfam" id="PF00009"/>
    </source>
</evidence>
<dbReference type="GeneID" id="19903437"/>
<dbReference type="InterPro" id="IPR000795">
    <property type="entry name" value="T_Tr_GTP-bd_dom"/>
</dbReference>
<dbReference type="RefSeq" id="XP_007782327.1">
    <property type="nucleotide sequence ID" value="XM_007784137.1"/>
</dbReference>
<feature type="compositionally biased region" description="Polar residues" evidence="1">
    <location>
        <begin position="1"/>
        <end position="19"/>
    </location>
</feature>
<dbReference type="PANTHER" id="PTHR43721:SF30">
    <property type="entry name" value="TR-TYPE G DOMAIN-CONTAINING PROTEIN"/>
    <property type="match status" value="1"/>
</dbReference>
<feature type="compositionally biased region" description="Basic and acidic residues" evidence="1">
    <location>
        <begin position="776"/>
        <end position="794"/>
    </location>
</feature>
<dbReference type="GO" id="GO:0005525">
    <property type="term" value="F:GTP binding"/>
    <property type="evidence" value="ECO:0007669"/>
    <property type="project" value="InterPro"/>
</dbReference>
<reference evidence="4" key="1">
    <citation type="submission" date="2012-06" db="EMBL/GenBank/DDBJ databases">
        <title>The genome sequence of Coniosporium apollinis CBS 100218.</title>
        <authorList>
            <consortium name="The Broad Institute Genome Sequencing Platform"/>
            <person name="Cuomo C."/>
            <person name="Gorbushina A."/>
            <person name="Noack S."/>
            <person name="Walker B."/>
            <person name="Young S.K."/>
            <person name="Zeng Q."/>
            <person name="Gargeya S."/>
            <person name="Fitzgerald M."/>
            <person name="Haas B."/>
            <person name="Abouelleil A."/>
            <person name="Alvarado L."/>
            <person name="Arachchi H.M."/>
            <person name="Berlin A.M."/>
            <person name="Chapman S.B."/>
            <person name="Goldberg J."/>
            <person name="Griggs A."/>
            <person name="Gujja S."/>
            <person name="Hansen M."/>
            <person name="Howarth C."/>
            <person name="Imamovic A."/>
            <person name="Larimer J."/>
            <person name="McCowan C."/>
            <person name="Montmayeur A."/>
            <person name="Murphy C."/>
            <person name="Neiman D."/>
            <person name="Pearson M."/>
            <person name="Priest M."/>
            <person name="Roberts A."/>
            <person name="Saif S."/>
            <person name="Shea T."/>
            <person name="Sisk P."/>
            <person name="Sykes S."/>
            <person name="Wortman J."/>
            <person name="Nusbaum C."/>
            <person name="Birren B."/>
        </authorList>
    </citation>
    <scope>NUCLEOTIDE SEQUENCE [LARGE SCALE GENOMIC DNA]</scope>
    <source>
        <strain evidence="4">CBS 100218</strain>
    </source>
</reference>
<gene>
    <name evidence="3" type="ORF">W97_06126</name>
</gene>
<dbReference type="EMBL" id="JH767584">
    <property type="protein sequence ID" value="EON67010.1"/>
    <property type="molecule type" value="Genomic_DNA"/>
</dbReference>
<dbReference type="OrthoDB" id="5342685at2759"/>